<feature type="transmembrane region" description="Helical" evidence="1">
    <location>
        <begin position="174"/>
        <end position="195"/>
    </location>
</feature>
<feature type="transmembrane region" description="Helical" evidence="1">
    <location>
        <begin position="271"/>
        <end position="290"/>
    </location>
</feature>
<evidence type="ECO:0000256" key="1">
    <source>
        <dbReference type="SAM" id="Phobius"/>
    </source>
</evidence>
<comment type="caution">
    <text evidence="3">The sequence shown here is derived from an EMBL/GenBank/DDBJ whole genome shotgun (WGS) entry which is preliminary data.</text>
</comment>
<proteinExistence type="predicted"/>
<feature type="domain" description="Acyltransferase 3" evidence="2">
    <location>
        <begin position="8"/>
        <end position="287"/>
    </location>
</feature>
<dbReference type="PANTHER" id="PTHR23028:SF131">
    <property type="entry name" value="BLR2367 PROTEIN"/>
    <property type="match status" value="1"/>
</dbReference>
<dbReference type="InterPro" id="IPR002656">
    <property type="entry name" value="Acyl_transf_3_dom"/>
</dbReference>
<dbReference type="PANTHER" id="PTHR23028">
    <property type="entry name" value="ACETYLTRANSFERASE"/>
    <property type="match status" value="1"/>
</dbReference>
<dbReference type="OrthoDB" id="9814807at2"/>
<feature type="transmembrane region" description="Helical" evidence="1">
    <location>
        <begin position="148"/>
        <end position="167"/>
    </location>
</feature>
<feature type="transmembrane region" description="Helical" evidence="1">
    <location>
        <begin position="48"/>
        <end position="66"/>
    </location>
</feature>
<dbReference type="AlphaFoldDB" id="A0A158KN25"/>
<feature type="transmembrane region" description="Helical" evidence="1">
    <location>
        <begin position="123"/>
        <end position="142"/>
    </location>
</feature>
<organism evidence="3 4">
    <name type="scientific">Caballeronia arvi</name>
    <dbReference type="NCBI Taxonomy" id="1777135"/>
    <lineage>
        <taxon>Bacteria</taxon>
        <taxon>Pseudomonadati</taxon>
        <taxon>Pseudomonadota</taxon>
        <taxon>Betaproteobacteria</taxon>
        <taxon>Burkholderiales</taxon>
        <taxon>Burkholderiaceae</taxon>
        <taxon>Caballeronia</taxon>
    </lineage>
</organism>
<evidence type="ECO:0000313" key="4">
    <source>
        <dbReference type="Proteomes" id="UP000055019"/>
    </source>
</evidence>
<sequence>MSGTGSGWQFGMSGVDLFFIISGFIMCHITAEREASARVFLWARVKRIIPLYWTLSLIALVVFLVSPKMVNSSGGVTTIINSFTLIPDGKKFLIQNGWTLSYEFLFYLLFAAVLWLPRSLRFGSVVIALCGLVAIGAIWQPANATLKFATGPLLLEFVMGIGAYVYIRQPRHYLTIDAGLVLAGVAILTESFWAFNVQNRVLFYGLPYAMIFAGFVSLEPIIRRGRNSWATRALETIGEASYSIYLFHPFALSVLGIVVKKLHIQNIPPFSVAVMVSGSLVAGYACYIFVERNISRILMNLSGRRLITSADLT</sequence>
<dbReference type="EMBL" id="FCOM02000042">
    <property type="protein sequence ID" value="SAL82537.1"/>
    <property type="molecule type" value="Genomic_DNA"/>
</dbReference>
<dbReference type="Pfam" id="PF01757">
    <property type="entry name" value="Acyl_transf_3"/>
    <property type="match status" value="1"/>
</dbReference>
<keyword evidence="1" id="KW-1133">Transmembrane helix</keyword>
<keyword evidence="4" id="KW-1185">Reference proteome</keyword>
<feature type="transmembrane region" description="Helical" evidence="1">
    <location>
        <begin position="242"/>
        <end position="259"/>
    </location>
</feature>
<keyword evidence="3" id="KW-0012">Acyltransferase</keyword>
<feature type="transmembrane region" description="Helical" evidence="1">
    <location>
        <begin position="201"/>
        <end position="222"/>
    </location>
</feature>
<evidence type="ECO:0000259" key="2">
    <source>
        <dbReference type="Pfam" id="PF01757"/>
    </source>
</evidence>
<dbReference type="InterPro" id="IPR050879">
    <property type="entry name" value="Acyltransferase_3"/>
</dbReference>
<feature type="transmembrane region" description="Helical" evidence="1">
    <location>
        <begin position="6"/>
        <end position="27"/>
    </location>
</feature>
<keyword evidence="1" id="KW-0472">Membrane</keyword>
<protein>
    <submittedName>
        <fullName evidence="3">Acyltransferase 3</fullName>
    </submittedName>
</protein>
<reference evidence="3" key="1">
    <citation type="submission" date="2016-01" db="EMBL/GenBank/DDBJ databases">
        <authorList>
            <person name="Peeters C."/>
        </authorList>
    </citation>
    <scope>NUCLEOTIDE SEQUENCE [LARGE SCALE GENOMIC DNA]</scope>
    <source>
        <strain evidence="3">LMG 29317</strain>
    </source>
</reference>
<evidence type="ECO:0000313" key="3">
    <source>
        <dbReference type="EMBL" id="SAL82537.1"/>
    </source>
</evidence>
<name>A0A158KN25_9BURK</name>
<keyword evidence="1" id="KW-0812">Transmembrane</keyword>
<dbReference type="GO" id="GO:0016020">
    <property type="term" value="C:membrane"/>
    <property type="evidence" value="ECO:0007669"/>
    <property type="project" value="TreeGrafter"/>
</dbReference>
<feature type="transmembrane region" description="Helical" evidence="1">
    <location>
        <begin position="97"/>
        <end position="116"/>
    </location>
</feature>
<gene>
    <name evidence="3" type="ORF">AWB74_06299</name>
</gene>
<accession>A0A158KN25</accession>
<keyword evidence="3" id="KW-0808">Transferase</keyword>
<dbReference type="GO" id="GO:0000271">
    <property type="term" value="P:polysaccharide biosynthetic process"/>
    <property type="evidence" value="ECO:0007669"/>
    <property type="project" value="TreeGrafter"/>
</dbReference>
<dbReference type="RefSeq" id="WP_061150528.1">
    <property type="nucleotide sequence ID" value="NZ_FCOM02000042.1"/>
</dbReference>
<dbReference type="Proteomes" id="UP000055019">
    <property type="component" value="Unassembled WGS sequence"/>
</dbReference>
<dbReference type="GO" id="GO:0016747">
    <property type="term" value="F:acyltransferase activity, transferring groups other than amino-acyl groups"/>
    <property type="evidence" value="ECO:0007669"/>
    <property type="project" value="InterPro"/>
</dbReference>